<evidence type="ECO:0000259" key="7">
    <source>
        <dbReference type="PROSITE" id="PS51462"/>
    </source>
</evidence>
<name>A0A6J7VT35_9ZZZZ</name>
<dbReference type="PANTHER" id="PTHR12992">
    <property type="entry name" value="NUDIX HYDROLASE"/>
    <property type="match status" value="1"/>
</dbReference>
<evidence type="ECO:0000256" key="2">
    <source>
        <dbReference type="ARBA" id="ARBA00001946"/>
    </source>
</evidence>
<evidence type="ECO:0000313" key="8">
    <source>
        <dbReference type="EMBL" id="CAB5117870.1"/>
    </source>
</evidence>
<accession>A0A6J7VT35</accession>
<feature type="domain" description="Nudix hydrolase" evidence="7">
    <location>
        <begin position="29"/>
        <end position="239"/>
    </location>
</feature>
<dbReference type="AlphaFoldDB" id="A0A6J7VT35"/>
<dbReference type="GO" id="GO:0010945">
    <property type="term" value="F:coenzyme A diphosphatase activity"/>
    <property type="evidence" value="ECO:0007669"/>
    <property type="project" value="InterPro"/>
</dbReference>
<keyword evidence="6" id="KW-0464">Manganese</keyword>
<dbReference type="GO" id="GO:0046872">
    <property type="term" value="F:metal ion binding"/>
    <property type="evidence" value="ECO:0007669"/>
    <property type="project" value="UniProtKB-KW"/>
</dbReference>
<proteinExistence type="predicted"/>
<dbReference type="InterPro" id="IPR045121">
    <property type="entry name" value="CoAse"/>
</dbReference>
<comment type="cofactor">
    <cofactor evidence="2">
        <name>Mg(2+)</name>
        <dbReference type="ChEBI" id="CHEBI:18420"/>
    </cofactor>
</comment>
<keyword evidence="4" id="KW-0378">Hydrolase</keyword>
<reference evidence="8" key="1">
    <citation type="submission" date="2020-05" db="EMBL/GenBank/DDBJ databases">
        <authorList>
            <person name="Chiriac C."/>
            <person name="Salcher M."/>
            <person name="Ghai R."/>
            <person name="Kavagutti S V."/>
        </authorList>
    </citation>
    <scope>NUCLEOTIDE SEQUENCE</scope>
</reference>
<dbReference type="PANTHER" id="PTHR12992:SF11">
    <property type="entry name" value="MITOCHONDRIAL COENZYME A DIPHOSPHATASE NUDT8"/>
    <property type="match status" value="1"/>
</dbReference>
<evidence type="ECO:0000256" key="3">
    <source>
        <dbReference type="ARBA" id="ARBA00022723"/>
    </source>
</evidence>
<keyword evidence="3" id="KW-0479">Metal-binding</keyword>
<gene>
    <name evidence="8" type="ORF">UFOPK4422_00522</name>
</gene>
<dbReference type="EMBL" id="CAFBRX010000039">
    <property type="protein sequence ID" value="CAB5117870.1"/>
    <property type="molecule type" value="Genomic_DNA"/>
</dbReference>
<dbReference type="SUPFAM" id="SSF55811">
    <property type="entry name" value="Nudix"/>
    <property type="match status" value="1"/>
</dbReference>
<dbReference type="Gene3D" id="3.90.79.10">
    <property type="entry name" value="Nucleoside Triphosphate Pyrophosphohydrolase"/>
    <property type="match status" value="1"/>
</dbReference>
<dbReference type="PRINTS" id="PR00502">
    <property type="entry name" value="NUDIXFAMILY"/>
</dbReference>
<dbReference type="InterPro" id="IPR015797">
    <property type="entry name" value="NUDIX_hydrolase-like_dom_sf"/>
</dbReference>
<evidence type="ECO:0000256" key="1">
    <source>
        <dbReference type="ARBA" id="ARBA00001936"/>
    </source>
</evidence>
<dbReference type="InterPro" id="IPR000086">
    <property type="entry name" value="NUDIX_hydrolase_dom"/>
</dbReference>
<sequence length="239" mass="26496">MFSFNDDLREQITTNLSAHQRSTQSLEGLRHAAVAIVIIDSEADDDHDPFEPSENPMRGVPGDITGLDGRMRGVSGGASFLLCRRAARMNRHAGQWALPGGKLDEGETPIDAALRELDEELGLHLTHHNVLGLLDDYTTRSGFVMTPVVIWAGENMSITPDPNEVAHVYRIGLRELCRSDSPRFVTIPESERPVVQIPLSGDLIHAPTGAVLLQMRWVALEGRINERVDHLEQPVFAWQ</sequence>
<dbReference type="InterPro" id="IPR020476">
    <property type="entry name" value="Nudix_hydrolase"/>
</dbReference>
<evidence type="ECO:0000256" key="6">
    <source>
        <dbReference type="ARBA" id="ARBA00023211"/>
    </source>
</evidence>
<keyword evidence="5" id="KW-0460">Magnesium</keyword>
<protein>
    <submittedName>
        <fullName evidence="8">Unannotated protein</fullName>
    </submittedName>
</protein>
<dbReference type="InterPro" id="IPR020084">
    <property type="entry name" value="NUDIX_hydrolase_CS"/>
</dbReference>
<comment type="cofactor">
    <cofactor evidence="1">
        <name>Mn(2+)</name>
        <dbReference type="ChEBI" id="CHEBI:29035"/>
    </cofactor>
</comment>
<evidence type="ECO:0000256" key="4">
    <source>
        <dbReference type="ARBA" id="ARBA00022801"/>
    </source>
</evidence>
<dbReference type="CDD" id="cd03426">
    <property type="entry name" value="NUDIX_CoAse_Nudt7"/>
    <property type="match status" value="1"/>
</dbReference>
<evidence type="ECO:0000256" key="5">
    <source>
        <dbReference type="ARBA" id="ARBA00022842"/>
    </source>
</evidence>
<dbReference type="PROSITE" id="PS00893">
    <property type="entry name" value="NUDIX_BOX"/>
    <property type="match status" value="1"/>
</dbReference>
<organism evidence="8">
    <name type="scientific">freshwater metagenome</name>
    <dbReference type="NCBI Taxonomy" id="449393"/>
    <lineage>
        <taxon>unclassified sequences</taxon>
        <taxon>metagenomes</taxon>
        <taxon>ecological metagenomes</taxon>
    </lineage>
</organism>
<dbReference type="Pfam" id="PF00293">
    <property type="entry name" value="NUDIX"/>
    <property type="match status" value="1"/>
</dbReference>
<dbReference type="PROSITE" id="PS51462">
    <property type="entry name" value="NUDIX"/>
    <property type="match status" value="1"/>
</dbReference>